<name>A0A5B9QRQ7_9BACT</name>
<dbReference type="AlphaFoldDB" id="A0A5B9QRQ7"/>
<dbReference type="SUPFAM" id="SSF52540">
    <property type="entry name" value="P-loop containing nucleoside triphosphate hydrolases"/>
    <property type="match status" value="1"/>
</dbReference>
<feature type="region of interest" description="Disordered" evidence="1">
    <location>
        <begin position="85"/>
        <end position="111"/>
    </location>
</feature>
<keyword evidence="2" id="KW-0472">Membrane</keyword>
<evidence type="ECO:0000313" key="5">
    <source>
        <dbReference type="Proteomes" id="UP000325286"/>
    </source>
</evidence>
<reference evidence="4 5" key="1">
    <citation type="submission" date="2019-08" db="EMBL/GenBank/DDBJ databases">
        <title>Deep-cultivation of Planctomycetes and their phenomic and genomic characterization uncovers novel biology.</title>
        <authorList>
            <person name="Wiegand S."/>
            <person name="Jogler M."/>
            <person name="Boedeker C."/>
            <person name="Pinto D."/>
            <person name="Vollmers J."/>
            <person name="Rivas-Marin E."/>
            <person name="Kohn T."/>
            <person name="Peeters S.H."/>
            <person name="Heuer A."/>
            <person name="Rast P."/>
            <person name="Oberbeckmann S."/>
            <person name="Bunk B."/>
            <person name="Jeske O."/>
            <person name="Meyerdierks A."/>
            <person name="Storesund J.E."/>
            <person name="Kallscheuer N."/>
            <person name="Luecker S."/>
            <person name="Lage O.M."/>
            <person name="Pohl T."/>
            <person name="Merkel B.J."/>
            <person name="Hornburger P."/>
            <person name="Mueller R.-W."/>
            <person name="Bruemmer F."/>
            <person name="Labrenz M."/>
            <person name="Spormann A.M."/>
            <person name="Op den Camp H."/>
            <person name="Overmann J."/>
            <person name="Amann R."/>
            <person name="Jetten M.S.M."/>
            <person name="Mascher T."/>
            <person name="Medema M.H."/>
            <person name="Devos D.P."/>
            <person name="Kaster A.-K."/>
            <person name="Ovreas L."/>
            <person name="Rohde M."/>
            <person name="Galperin M.Y."/>
            <person name="Jogler C."/>
        </authorList>
    </citation>
    <scope>NUCLEOTIDE SEQUENCE [LARGE SCALE GENOMIC DNA]</scope>
    <source>
        <strain evidence="4 5">UC8</strain>
    </source>
</reference>
<sequence length="604" mass="66265">MIESELEFTDPGDRFLQRVRRAAVTVLGDSPAGRDVAGLCADHRLSRRSIMQDRAVGATVVAIVGAAGQGKSWLAKQVVRGTAAEQAIPSGNRDDESTRRLTWIGPQPPTDLDQRRERFLHCDAASMHALGGPYVLVDTPGATDDDQEIAETARRALALAAVLIMVVRRDQLRSQTVSVLTTLGEGTLVVPVINAVRDADDPELAADADTLVARMRSAAPAGTILAPILIPDFDVQSIDEASAASTALAQLTRLLRPYLDGHLTDDRRRRIRLAAVDARFRESLRTTLSEHLPGLTRAVEQLNAEAQQLPRDVALSLVGGREALRAGIRSKLRLSLLTDTAAIWFPYRTLLGLFNLTHGAWDRVVLSLSGSLPSLITAAWTSARNLNRSGDVERDLRDGLRRRSSAAVVDRLGPPIARFHDQLRELMSAVSDQDDHAVDVEEEADPQVAYLAGIDALQEESQRIFDEEIRRRALSSWLVMLLAMIGTAIFWGFMAAPVLSLYGQYVTASYETFRDGGGPLERFPRPELSMLLTSLLLSLLPTSLFAMLVITWSQRASSVNAAEDHIRRRHDETITRLQREGVLRLRWNNSQLADAEFLLSAGGA</sequence>
<evidence type="ECO:0000256" key="1">
    <source>
        <dbReference type="SAM" id="MobiDB-lite"/>
    </source>
</evidence>
<dbReference type="RefSeq" id="WP_068142643.1">
    <property type="nucleotide sequence ID" value="NZ_CP042914.1"/>
</dbReference>
<dbReference type="KEGG" id="rul:UC8_23900"/>
<dbReference type="OrthoDB" id="225018at2"/>
<evidence type="ECO:0000313" key="4">
    <source>
        <dbReference type="EMBL" id="QEG40380.1"/>
    </source>
</evidence>
<feature type="transmembrane region" description="Helical" evidence="2">
    <location>
        <begin position="477"/>
        <end position="502"/>
    </location>
</feature>
<protein>
    <recommendedName>
        <fullName evidence="3">G domain-containing protein</fullName>
    </recommendedName>
</protein>
<evidence type="ECO:0000259" key="3">
    <source>
        <dbReference type="Pfam" id="PF01926"/>
    </source>
</evidence>
<dbReference type="Gene3D" id="3.40.50.300">
    <property type="entry name" value="P-loop containing nucleotide triphosphate hydrolases"/>
    <property type="match status" value="1"/>
</dbReference>
<keyword evidence="5" id="KW-1185">Reference proteome</keyword>
<dbReference type="EMBL" id="CP042914">
    <property type="protein sequence ID" value="QEG40380.1"/>
    <property type="molecule type" value="Genomic_DNA"/>
</dbReference>
<dbReference type="Proteomes" id="UP000325286">
    <property type="component" value="Chromosome"/>
</dbReference>
<keyword evidence="2" id="KW-0812">Transmembrane</keyword>
<dbReference type="InterPro" id="IPR006073">
    <property type="entry name" value="GTP-bd"/>
</dbReference>
<feature type="domain" description="G" evidence="3">
    <location>
        <begin position="61"/>
        <end position="183"/>
    </location>
</feature>
<dbReference type="GO" id="GO:0005525">
    <property type="term" value="F:GTP binding"/>
    <property type="evidence" value="ECO:0007669"/>
    <property type="project" value="InterPro"/>
</dbReference>
<gene>
    <name evidence="4" type="ORF">UC8_23900</name>
</gene>
<evidence type="ECO:0000256" key="2">
    <source>
        <dbReference type="SAM" id="Phobius"/>
    </source>
</evidence>
<dbReference type="InterPro" id="IPR027417">
    <property type="entry name" value="P-loop_NTPase"/>
</dbReference>
<proteinExistence type="predicted"/>
<organism evidence="4 5">
    <name type="scientific">Roseimaritima ulvae</name>
    <dbReference type="NCBI Taxonomy" id="980254"/>
    <lineage>
        <taxon>Bacteria</taxon>
        <taxon>Pseudomonadati</taxon>
        <taxon>Planctomycetota</taxon>
        <taxon>Planctomycetia</taxon>
        <taxon>Pirellulales</taxon>
        <taxon>Pirellulaceae</taxon>
        <taxon>Roseimaritima</taxon>
    </lineage>
</organism>
<dbReference type="Pfam" id="PF01926">
    <property type="entry name" value="MMR_HSR1"/>
    <property type="match status" value="1"/>
</dbReference>
<keyword evidence="2" id="KW-1133">Transmembrane helix</keyword>
<feature type="transmembrane region" description="Helical" evidence="2">
    <location>
        <begin position="528"/>
        <end position="550"/>
    </location>
</feature>
<accession>A0A5B9QRQ7</accession>